<accession>A0A177NK04</accession>
<protein>
    <submittedName>
        <fullName evidence="1">Uncharacterized protein</fullName>
    </submittedName>
</protein>
<name>A0A177NK04_9GAMM</name>
<dbReference type="Proteomes" id="UP000077628">
    <property type="component" value="Unassembled WGS sequence"/>
</dbReference>
<dbReference type="AlphaFoldDB" id="A0A177NK04"/>
<comment type="caution">
    <text evidence="1">The sequence shown here is derived from an EMBL/GenBank/DDBJ whole genome shotgun (WGS) entry which is preliminary data.</text>
</comment>
<reference evidence="2" key="1">
    <citation type="submission" date="2016-03" db="EMBL/GenBank/DDBJ databases">
        <authorList>
            <person name="Heylen K."/>
            <person name="De Vos P."/>
            <person name="Vekeman B."/>
        </authorList>
    </citation>
    <scope>NUCLEOTIDE SEQUENCE [LARGE SCALE GENOMIC DNA]</scope>
    <source>
        <strain evidence="2">R-45383</strain>
    </source>
</reference>
<keyword evidence="2" id="KW-1185">Reference proteome</keyword>
<dbReference type="EMBL" id="LUUK01000176">
    <property type="protein sequence ID" value="OAI17743.1"/>
    <property type="molecule type" value="Genomic_DNA"/>
</dbReference>
<dbReference type="RefSeq" id="WP_064029221.1">
    <property type="nucleotide sequence ID" value="NZ_LUUK01000176.1"/>
</dbReference>
<proteinExistence type="predicted"/>
<evidence type="ECO:0000313" key="1">
    <source>
        <dbReference type="EMBL" id="OAI17743.1"/>
    </source>
</evidence>
<sequence length="104" mass="11181">MRGISTPCKPVANAVESMATVYLFSIGETTMPSASNPARIEQQQTLTRPLHLAFANLAFSYGNTIKEAERGDLTGSALVGLQSDCEELLALSLSLRGQLREVQP</sequence>
<organism evidence="1 2">
    <name type="scientific">Methylomonas koyamae</name>
    <dbReference type="NCBI Taxonomy" id="702114"/>
    <lineage>
        <taxon>Bacteria</taxon>
        <taxon>Pseudomonadati</taxon>
        <taxon>Pseudomonadota</taxon>
        <taxon>Gammaproteobacteria</taxon>
        <taxon>Methylococcales</taxon>
        <taxon>Methylococcaceae</taxon>
        <taxon>Methylomonas</taxon>
    </lineage>
</organism>
<gene>
    <name evidence="1" type="ORF">A1355_07195</name>
</gene>
<evidence type="ECO:0000313" key="2">
    <source>
        <dbReference type="Proteomes" id="UP000077628"/>
    </source>
</evidence>